<dbReference type="Proteomes" id="UP001595075">
    <property type="component" value="Unassembled WGS sequence"/>
</dbReference>
<dbReference type="EMBL" id="JAZHXI010000004">
    <property type="protein sequence ID" value="KAL2071953.1"/>
    <property type="molecule type" value="Genomic_DNA"/>
</dbReference>
<protein>
    <submittedName>
        <fullName evidence="2">Uncharacterized protein</fullName>
    </submittedName>
</protein>
<evidence type="ECO:0000313" key="3">
    <source>
        <dbReference type="Proteomes" id="UP001595075"/>
    </source>
</evidence>
<gene>
    <name evidence="2" type="ORF">VTL71DRAFT_11296</name>
</gene>
<evidence type="ECO:0000313" key="2">
    <source>
        <dbReference type="EMBL" id="KAL2071953.1"/>
    </source>
</evidence>
<proteinExistence type="predicted"/>
<keyword evidence="3" id="KW-1185">Reference proteome</keyword>
<comment type="caution">
    <text evidence="2">The sequence shown here is derived from an EMBL/GenBank/DDBJ whole genome shotgun (WGS) entry which is preliminary data.</text>
</comment>
<reference evidence="2 3" key="1">
    <citation type="journal article" date="2024" name="Commun. Biol.">
        <title>Comparative genomic analysis of thermophilic fungi reveals convergent evolutionary adaptations and gene losses.</title>
        <authorList>
            <person name="Steindorff A.S."/>
            <person name="Aguilar-Pontes M.V."/>
            <person name="Robinson A.J."/>
            <person name="Andreopoulos B."/>
            <person name="LaButti K."/>
            <person name="Kuo A."/>
            <person name="Mondo S."/>
            <person name="Riley R."/>
            <person name="Otillar R."/>
            <person name="Haridas S."/>
            <person name="Lipzen A."/>
            <person name="Grimwood J."/>
            <person name="Schmutz J."/>
            <person name="Clum A."/>
            <person name="Reid I.D."/>
            <person name="Moisan M.C."/>
            <person name="Butler G."/>
            <person name="Nguyen T.T.M."/>
            <person name="Dewar K."/>
            <person name="Conant G."/>
            <person name="Drula E."/>
            <person name="Henrissat B."/>
            <person name="Hansel C."/>
            <person name="Singer S."/>
            <person name="Hutchinson M.I."/>
            <person name="de Vries R.P."/>
            <person name="Natvig D.O."/>
            <person name="Powell A.J."/>
            <person name="Tsang A."/>
            <person name="Grigoriev I.V."/>
        </authorList>
    </citation>
    <scope>NUCLEOTIDE SEQUENCE [LARGE SCALE GENOMIC DNA]</scope>
    <source>
        <strain evidence="2 3">CBS 494.80</strain>
    </source>
</reference>
<sequence>MAHDTYSTKAANGSTNGNATPPSVRTPAGIAEQAALAAGRVDSFMRDASSYPPYNADHPNATASRTQSAAANIDAFDMAFNNRNENNFANNSTTDYTNN</sequence>
<accession>A0ABR4CQC7</accession>
<feature type="compositionally biased region" description="Polar residues" evidence="1">
    <location>
        <begin position="1"/>
        <end position="23"/>
    </location>
</feature>
<organism evidence="2 3">
    <name type="scientific">Oculimacula yallundae</name>
    <dbReference type="NCBI Taxonomy" id="86028"/>
    <lineage>
        <taxon>Eukaryota</taxon>
        <taxon>Fungi</taxon>
        <taxon>Dikarya</taxon>
        <taxon>Ascomycota</taxon>
        <taxon>Pezizomycotina</taxon>
        <taxon>Leotiomycetes</taxon>
        <taxon>Helotiales</taxon>
        <taxon>Ploettnerulaceae</taxon>
        <taxon>Oculimacula</taxon>
    </lineage>
</organism>
<evidence type="ECO:0000256" key="1">
    <source>
        <dbReference type="SAM" id="MobiDB-lite"/>
    </source>
</evidence>
<feature type="region of interest" description="Disordered" evidence="1">
    <location>
        <begin position="1"/>
        <end position="28"/>
    </location>
</feature>
<name>A0ABR4CQC7_9HELO</name>